<evidence type="ECO:0000313" key="1">
    <source>
        <dbReference type="EMBL" id="EEG75822.1"/>
    </source>
</evidence>
<dbReference type="HOGENOM" id="CLU_3097355_0_0_9"/>
<sequence length="51" mass="6408">MNCSAVNRHIYTEPQPYNVLRFFFCIVDLRLNFTLYRSRRIWYDNEEIYNI</sequence>
<reference evidence="1" key="1">
    <citation type="submission" date="2009-02" db="EMBL/GenBank/DDBJ databases">
        <authorList>
            <person name="Fulton L."/>
            <person name="Clifton S."/>
            <person name="Fulton B."/>
            <person name="Xu J."/>
            <person name="Minx P."/>
            <person name="Pepin K.H."/>
            <person name="Johnson M."/>
            <person name="Bhonagiri V."/>
            <person name="Nash W.E."/>
            <person name="Mardis E.R."/>
            <person name="Wilson R.K."/>
        </authorList>
    </citation>
    <scope>NUCLEOTIDE SEQUENCE [LARGE SCALE GENOMIC DNA]</scope>
    <source>
        <strain evidence="1">DSM 15053</strain>
    </source>
</reference>
<keyword evidence="2" id="KW-1185">Reference proteome</keyword>
<dbReference type="EMBL" id="ABYI02000003">
    <property type="protein sequence ID" value="EEG75822.1"/>
    <property type="molecule type" value="Genomic_DNA"/>
</dbReference>
<organism evidence="1 2">
    <name type="scientific">[Clostridium] hylemonae DSM 15053</name>
    <dbReference type="NCBI Taxonomy" id="553973"/>
    <lineage>
        <taxon>Bacteria</taxon>
        <taxon>Bacillati</taxon>
        <taxon>Bacillota</taxon>
        <taxon>Clostridia</taxon>
        <taxon>Lachnospirales</taxon>
        <taxon>Lachnospiraceae</taxon>
    </lineage>
</organism>
<protein>
    <submittedName>
        <fullName evidence="1">Uncharacterized protein</fullName>
    </submittedName>
</protein>
<dbReference type="Proteomes" id="UP000004893">
    <property type="component" value="Unassembled WGS sequence"/>
</dbReference>
<comment type="caution">
    <text evidence="1">The sequence shown here is derived from an EMBL/GenBank/DDBJ whole genome shotgun (WGS) entry which is preliminary data.</text>
</comment>
<proteinExistence type="predicted"/>
<accession>C0BW84</accession>
<gene>
    <name evidence="1" type="ORF">CLOHYLEM_03988</name>
</gene>
<name>C0BW84_9FIRM</name>
<evidence type="ECO:0000313" key="2">
    <source>
        <dbReference type="Proteomes" id="UP000004893"/>
    </source>
</evidence>
<dbReference type="AlphaFoldDB" id="C0BW84"/>
<reference evidence="1" key="2">
    <citation type="submission" date="2013-06" db="EMBL/GenBank/DDBJ databases">
        <title>Draft genome sequence of Clostridium hylemonae (DSM 15053).</title>
        <authorList>
            <person name="Sudarsanam P."/>
            <person name="Ley R."/>
            <person name="Guruge J."/>
            <person name="Turnbaugh P.J."/>
            <person name="Mahowald M."/>
            <person name="Liep D."/>
            <person name="Gordon J."/>
        </authorList>
    </citation>
    <scope>NUCLEOTIDE SEQUENCE</scope>
    <source>
        <strain evidence="1">DSM 15053</strain>
    </source>
</reference>